<dbReference type="InterPro" id="IPR036291">
    <property type="entry name" value="NAD(P)-bd_dom_sf"/>
</dbReference>
<reference evidence="4" key="1">
    <citation type="submission" date="2018-05" db="EMBL/GenBank/DDBJ databases">
        <authorList>
            <person name="Lanie J.A."/>
            <person name="Ng W.-L."/>
            <person name="Kazmierczak K.M."/>
            <person name="Andrzejewski T.M."/>
            <person name="Davidsen T.M."/>
            <person name="Wayne K.J."/>
            <person name="Tettelin H."/>
            <person name="Glass J.I."/>
            <person name="Rusch D."/>
            <person name="Podicherti R."/>
            <person name="Tsui H.-C.T."/>
            <person name="Winkler M.E."/>
        </authorList>
    </citation>
    <scope>NUCLEOTIDE SEQUENCE</scope>
</reference>
<evidence type="ECO:0000313" key="4">
    <source>
        <dbReference type="EMBL" id="SUZ68515.1"/>
    </source>
</evidence>
<dbReference type="Gene3D" id="3.40.50.720">
    <property type="entry name" value="NAD(P)-binding Rossmann-like Domain"/>
    <property type="match status" value="1"/>
</dbReference>
<dbReference type="PRINTS" id="PR00080">
    <property type="entry name" value="SDRFAMILY"/>
</dbReference>
<dbReference type="InterPro" id="IPR020904">
    <property type="entry name" value="Sc_DH/Rdtase_CS"/>
</dbReference>
<sequence length="262" mass="27299">MSDLRGKVAVVTGASRGIGEASARALDAIGGQVILTGRTVDDLERVAGELENEPIVIPADLAKPEAGTELANRILNEVGGVDVLVNNAGIPMRRMPEKLTEEDIDLVFAVNVRSLLTLSIGLADSMKRRGGGSIINVSSVAGVRGPGARVAYAGTKGAVDAMTRALASDWGPDGIRVNSIAPGLIATAIWEESRNTIPGLIEEMEGQIALKRWGFGDDIADVVTFFATDSSRYVTGETLVVDGGLARVSASAAPQVLPELIE</sequence>
<evidence type="ECO:0000256" key="1">
    <source>
        <dbReference type="ARBA" id="ARBA00006484"/>
    </source>
</evidence>
<dbReference type="SMART" id="SM00822">
    <property type="entry name" value="PKS_KR"/>
    <property type="match status" value="1"/>
</dbReference>
<proteinExistence type="inferred from homology"/>
<organism evidence="4">
    <name type="scientific">marine metagenome</name>
    <dbReference type="NCBI Taxonomy" id="408172"/>
    <lineage>
        <taxon>unclassified sequences</taxon>
        <taxon>metagenomes</taxon>
        <taxon>ecological metagenomes</taxon>
    </lineage>
</organism>
<dbReference type="FunFam" id="3.40.50.720:FF:000084">
    <property type="entry name" value="Short-chain dehydrogenase reductase"/>
    <property type="match status" value="1"/>
</dbReference>
<name>A0A381PNC3_9ZZZZ</name>
<dbReference type="PANTHER" id="PTHR42760">
    <property type="entry name" value="SHORT-CHAIN DEHYDROGENASES/REDUCTASES FAMILY MEMBER"/>
    <property type="match status" value="1"/>
</dbReference>
<dbReference type="AlphaFoldDB" id="A0A381PNC3"/>
<dbReference type="EMBL" id="UINC01001039">
    <property type="protein sequence ID" value="SUZ68515.1"/>
    <property type="molecule type" value="Genomic_DNA"/>
</dbReference>
<evidence type="ECO:0000256" key="2">
    <source>
        <dbReference type="ARBA" id="ARBA00023002"/>
    </source>
</evidence>
<dbReference type="Pfam" id="PF13561">
    <property type="entry name" value="adh_short_C2"/>
    <property type="match status" value="1"/>
</dbReference>
<dbReference type="InterPro" id="IPR057326">
    <property type="entry name" value="KR_dom"/>
</dbReference>
<dbReference type="InterPro" id="IPR002347">
    <property type="entry name" value="SDR_fam"/>
</dbReference>
<feature type="domain" description="Ketoreductase" evidence="3">
    <location>
        <begin position="7"/>
        <end position="183"/>
    </location>
</feature>
<dbReference type="SUPFAM" id="SSF51735">
    <property type="entry name" value="NAD(P)-binding Rossmann-fold domains"/>
    <property type="match status" value="1"/>
</dbReference>
<dbReference type="PANTHER" id="PTHR42760:SF133">
    <property type="entry name" value="3-OXOACYL-[ACYL-CARRIER-PROTEIN] REDUCTASE"/>
    <property type="match status" value="1"/>
</dbReference>
<evidence type="ECO:0000259" key="3">
    <source>
        <dbReference type="SMART" id="SM00822"/>
    </source>
</evidence>
<gene>
    <name evidence="4" type="ORF">METZ01_LOCUS21369</name>
</gene>
<dbReference type="PRINTS" id="PR00081">
    <property type="entry name" value="GDHRDH"/>
</dbReference>
<dbReference type="GO" id="GO:0016616">
    <property type="term" value="F:oxidoreductase activity, acting on the CH-OH group of donors, NAD or NADP as acceptor"/>
    <property type="evidence" value="ECO:0007669"/>
    <property type="project" value="UniProtKB-ARBA"/>
</dbReference>
<protein>
    <recommendedName>
        <fullName evidence="3">Ketoreductase domain-containing protein</fullName>
    </recommendedName>
</protein>
<dbReference type="CDD" id="cd05233">
    <property type="entry name" value="SDR_c"/>
    <property type="match status" value="1"/>
</dbReference>
<comment type="similarity">
    <text evidence="1">Belongs to the short-chain dehydrogenases/reductases (SDR) family.</text>
</comment>
<accession>A0A381PNC3</accession>
<dbReference type="NCBIfam" id="NF005559">
    <property type="entry name" value="PRK07231.1"/>
    <property type="match status" value="1"/>
</dbReference>
<dbReference type="PROSITE" id="PS00061">
    <property type="entry name" value="ADH_SHORT"/>
    <property type="match status" value="1"/>
</dbReference>
<keyword evidence="2" id="KW-0560">Oxidoreductase</keyword>